<evidence type="ECO:0000256" key="3">
    <source>
        <dbReference type="ARBA" id="ARBA00006596"/>
    </source>
</evidence>
<feature type="domain" description="Flavodoxin-like" evidence="9">
    <location>
        <begin position="303"/>
        <end position="449"/>
    </location>
</feature>
<dbReference type="PROSITE" id="PS50902">
    <property type="entry name" value="FLAVODOXIN_LIKE"/>
    <property type="match status" value="1"/>
</dbReference>
<dbReference type="PANTHER" id="PTHR19384">
    <property type="entry name" value="NITRIC OXIDE SYNTHASE-RELATED"/>
    <property type="match status" value="1"/>
</dbReference>
<evidence type="ECO:0000256" key="5">
    <source>
        <dbReference type="ARBA" id="ARBA00022643"/>
    </source>
</evidence>
<evidence type="ECO:0000259" key="9">
    <source>
        <dbReference type="PROSITE" id="PS50902"/>
    </source>
</evidence>
<dbReference type="Pfam" id="PF02256">
    <property type="entry name" value="Fe_hyd_SSU"/>
    <property type="match status" value="1"/>
</dbReference>
<protein>
    <submittedName>
        <fullName evidence="11">NADPH fad oxidoreductase, putative</fullName>
    </submittedName>
</protein>
<dbReference type="PANTHER" id="PTHR19384:SF109">
    <property type="entry name" value="SULFITE REDUCTASE [NADPH] FLAVOPROTEIN COMPONENT"/>
    <property type="match status" value="1"/>
</dbReference>
<evidence type="ECO:0000259" key="10">
    <source>
        <dbReference type="PROSITE" id="PS51384"/>
    </source>
</evidence>
<feature type="domain" description="FAD-binding FR-type" evidence="10">
    <location>
        <begin position="484"/>
        <end position="719"/>
    </location>
</feature>
<comment type="caution">
    <text evidence="11">The sequence shown here is derived from an EMBL/GenBank/DDBJ whole genome shotgun (WGS) entry which is preliminary data.</text>
</comment>
<evidence type="ECO:0000256" key="2">
    <source>
        <dbReference type="ARBA" id="ARBA00001974"/>
    </source>
</evidence>
<dbReference type="PRINTS" id="PR00371">
    <property type="entry name" value="FPNCR"/>
</dbReference>
<dbReference type="EMBL" id="BQXS01012529">
    <property type="protein sequence ID" value="GKT24526.1"/>
    <property type="molecule type" value="Genomic_DNA"/>
</dbReference>
<dbReference type="InterPro" id="IPR036991">
    <property type="entry name" value="Fe_hydrogenase_ssu_sf"/>
</dbReference>
<dbReference type="Proteomes" id="UP001057375">
    <property type="component" value="Unassembled WGS sequence"/>
</dbReference>
<dbReference type="InterPro" id="IPR008254">
    <property type="entry name" value="Flavodoxin/NO_synth"/>
</dbReference>
<dbReference type="PROSITE" id="PS51384">
    <property type="entry name" value="FAD_FR"/>
    <property type="match status" value="1"/>
</dbReference>
<dbReference type="Gene3D" id="3.40.50.360">
    <property type="match status" value="1"/>
</dbReference>
<dbReference type="Pfam" id="PF00258">
    <property type="entry name" value="Flavodoxin_1"/>
    <property type="match status" value="1"/>
</dbReference>
<name>A0ABQ5K0K8_9EUKA</name>
<dbReference type="SUPFAM" id="SSF63380">
    <property type="entry name" value="Riboflavin synthase domain-like"/>
    <property type="match status" value="1"/>
</dbReference>
<dbReference type="Gene3D" id="4.10.260.20">
    <property type="entry name" value="Iron hydrogenase, small subunit"/>
    <property type="match status" value="1"/>
</dbReference>
<dbReference type="InterPro" id="IPR039261">
    <property type="entry name" value="FNR_nucleotide-bd"/>
</dbReference>
<dbReference type="SUPFAM" id="SSF53920">
    <property type="entry name" value="Fe-only hydrogenase"/>
    <property type="match status" value="1"/>
</dbReference>
<keyword evidence="8" id="KW-0560">Oxidoreductase</keyword>
<evidence type="ECO:0000256" key="7">
    <source>
        <dbReference type="ARBA" id="ARBA00022857"/>
    </source>
</evidence>
<evidence type="ECO:0000256" key="6">
    <source>
        <dbReference type="ARBA" id="ARBA00022827"/>
    </source>
</evidence>
<dbReference type="InterPro" id="IPR004108">
    <property type="entry name" value="Fe_hydrogenase_lsu_C"/>
</dbReference>
<dbReference type="Gene3D" id="2.40.30.10">
    <property type="entry name" value="Translation factors"/>
    <property type="match status" value="1"/>
</dbReference>
<evidence type="ECO:0000256" key="4">
    <source>
        <dbReference type="ARBA" id="ARBA00022630"/>
    </source>
</evidence>
<dbReference type="Pfam" id="PF02906">
    <property type="entry name" value="Fe_hyd_lg_C"/>
    <property type="match status" value="1"/>
</dbReference>
<dbReference type="InterPro" id="IPR001433">
    <property type="entry name" value="OxRdtase_FAD/NAD-bd"/>
</dbReference>
<dbReference type="InterPro" id="IPR001709">
    <property type="entry name" value="Flavoprot_Pyr_Nucl_cyt_Rdtase"/>
</dbReference>
<dbReference type="InterPro" id="IPR017927">
    <property type="entry name" value="FAD-bd_FR_type"/>
</dbReference>
<keyword evidence="7" id="KW-0521">NADP</keyword>
<gene>
    <name evidence="11" type="ORF">ADUPG1_012763</name>
</gene>
<dbReference type="Pfam" id="PF00175">
    <property type="entry name" value="NAD_binding_1"/>
    <property type="match status" value="1"/>
</dbReference>
<dbReference type="Pfam" id="PF00667">
    <property type="entry name" value="FAD_binding_1"/>
    <property type="match status" value="1"/>
</dbReference>
<feature type="non-terminal residue" evidence="11">
    <location>
        <position position="1"/>
    </location>
</feature>
<keyword evidence="6" id="KW-0274">FAD</keyword>
<dbReference type="InterPro" id="IPR017938">
    <property type="entry name" value="Riboflavin_synthase-like_b-brl"/>
</dbReference>
<dbReference type="InterPro" id="IPR003097">
    <property type="entry name" value="CysJ-like_FAD-binding"/>
</dbReference>
<dbReference type="InterPro" id="IPR029039">
    <property type="entry name" value="Flavoprotein-like_sf"/>
</dbReference>
<dbReference type="PRINTS" id="PR00369">
    <property type="entry name" value="FLAVODOXIN"/>
</dbReference>
<dbReference type="InterPro" id="IPR003149">
    <property type="entry name" value="Fe_hydrogenase_ssu"/>
</dbReference>
<dbReference type="Gene3D" id="1.20.990.10">
    <property type="entry name" value="NADPH-cytochrome p450 Reductase, Chain A, domain 3"/>
    <property type="match status" value="1"/>
</dbReference>
<proteinExistence type="inferred from homology"/>
<keyword evidence="5" id="KW-0288">FMN</keyword>
<reference evidence="11" key="1">
    <citation type="submission" date="2022-03" db="EMBL/GenBank/DDBJ databases">
        <title>Draft genome sequence of Aduncisulcus paluster, a free-living microaerophilic Fornicata.</title>
        <authorList>
            <person name="Yuyama I."/>
            <person name="Kume K."/>
            <person name="Tamura T."/>
            <person name="Inagaki Y."/>
            <person name="Hashimoto T."/>
        </authorList>
    </citation>
    <scope>NUCLEOTIDE SEQUENCE</scope>
    <source>
        <strain evidence="11">NY0171</strain>
    </source>
</reference>
<comment type="cofactor">
    <cofactor evidence="1">
        <name>FMN</name>
        <dbReference type="ChEBI" id="CHEBI:58210"/>
    </cofactor>
</comment>
<dbReference type="InterPro" id="IPR009016">
    <property type="entry name" value="Fe_hydrogenase"/>
</dbReference>
<dbReference type="SMART" id="SM00902">
    <property type="entry name" value="Fe_hyd_SSU"/>
    <property type="match status" value="1"/>
</dbReference>
<keyword evidence="4" id="KW-0285">Flavoprotein</keyword>
<sequence>CPAWINSVEQDFPEFIPNLSSCKSPMMMLGRIVKQYWAEKAGIDRSKIFQVAIMPCTAKKMEIERQQMLVDGDKDVDAVLTTRELGALIRKHHIKFSELEDSEFDCPLGTSTGAAVIFGVTGGVMEAALRTAYEVTTKTPLPTLEYSPVRGVDKNIKVSTVELPLPDGNKKTIKVGVCNGIKAAHKLLADIKSGEATDFDFIEVMSCPGGCIGGGGQPRSLDPEILKKRSEATYTCDERSAIRRSHENPTINKLYEEYYEEPNSHKAHHDLHTHYTDRSAAIIRPIEEEEEEEEVVDVDGTPLLIVYATQTGNCKEVAQRIAAESKTKDINFAPRVKSIDKITFTDIPKASLLVYVTSTFGMGEHPDMGQPFMEWLDKADHPNNLFGNTKFGVFGLGSSSYKAFCAAALEVDERVVELGAKRLVPCGKGDELHAEKYEGALGPWLEAFWESLGASEKGGVPAVPEPKYAVLRTTSMNNPPPAPTGFQYASFTYKEKIVPETAEREAFRFDIDISECSLEYKTGYHIGIMPRNADETVAKFCEFHKLNPEECVVVQQVGSEPVPTGLKHSLSIYEIFSQYKDLQGPVSRSFLKRLIPFADSKDREVLERLVSKEGIEEFTASYLKEGINFGEIWEYFPSVRPSLEFLIELVPSQKSRLYSIASSDLMHPDVVELVIGLVSWKTPKGVVRYGATTSYLKSLDPAKKPRILCTIKSSPLCPPTKTETPYIMVGLGSGIAPFRGWMQERQMLKEQGKPLGKAYLLFGCRRRSEDFLCGDELEKWDKEGLVELRCAFSREIPGQKVYCPHLLQNDPMIVKNCLFDEDGGIYYCGITGLPQTLMDIVRKQFGDFGLTEKQIEERVELLEGKGQMIFEAW</sequence>
<comment type="cofactor">
    <cofactor evidence="2">
        <name>FAD</name>
        <dbReference type="ChEBI" id="CHEBI:57692"/>
    </cofactor>
</comment>
<dbReference type="SUPFAM" id="SSF52218">
    <property type="entry name" value="Flavoproteins"/>
    <property type="match status" value="1"/>
</dbReference>
<dbReference type="InterPro" id="IPR001094">
    <property type="entry name" value="Flavdoxin-like"/>
</dbReference>
<keyword evidence="12" id="KW-1185">Reference proteome</keyword>
<evidence type="ECO:0000256" key="8">
    <source>
        <dbReference type="ARBA" id="ARBA00023002"/>
    </source>
</evidence>
<dbReference type="Gene3D" id="3.40.50.1780">
    <property type="match status" value="1"/>
</dbReference>
<dbReference type="Gene3D" id="3.40.50.80">
    <property type="entry name" value="Nucleotide-binding domain of ferredoxin-NADP reductase (FNR) module"/>
    <property type="match status" value="1"/>
</dbReference>
<dbReference type="SUPFAM" id="SSF52343">
    <property type="entry name" value="Ferredoxin reductase-like, C-terminal NADP-linked domain"/>
    <property type="match status" value="1"/>
</dbReference>
<comment type="similarity">
    <text evidence="3">Belongs to the NARF family.</text>
</comment>
<evidence type="ECO:0000313" key="11">
    <source>
        <dbReference type="EMBL" id="GKT24526.1"/>
    </source>
</evidence>
<accession>A0ABQ5K0K8</accession>
<dbReference type="InterPro" id="IPR023173">
    <property type="entry name" value="NADPH_Cyt_P450_Rdtase_alpha"/>
</dbReference>
<evidence type="ECO:0000313" key="12">
    <source>
        <dbReference type="Proteomes" id="UP001057375"/>
    </source>
</evidence>
<organism evidence="11 12">
    <name type="scientific">Aduncisulcus paluster</name>
    <dbReference type="NCBI Taxonomy" id="2918883"/>
    <lineage>
        <taxon>Eukaryota</taxon>
        <taxon>Metamonada</taxon>
        <taxon>Carpediemonas-like organisms</taxon>
        <taxon>Aduncisulcus</taxon>
    </lineage>
</organism>
<evidence type="ECO:0000256" key="1">
    <source>
        <dbReference type="ARBA" id="ARBA00001917"/>
    </source>
</evidence>